<evidence type="ECO:0000313" key="2">
    <source>
        <dbReference type="Proteomes" id="UP000028630"/>
    </source>
</evidence>
<dbReference type="InterPro" id="IPR010272">
    <property type="entry name" value="T6SS_TssF"/>
</dbReference>
<comment type="caution">
    <text evidence="1">The sequence shown here is derived from an EMBL/GenBank/DDBJ whole genome shotgun (WGS) entry which is preliminary data.</text>
</comment>
<dbReference type="NCBIfam" id="TIGR03359">
    <property type="entry name" value="VI_chp_6"/>
    <property type="match status" value="1"/>
</dbReference>
<dbReference type="eggNOG" id="COG3519">
    <property type="taxonomic scope" value="Bacteria"/>
</dbReference>
<keyword evidence="2" id="KW-1185">Reference proteome</keyword>
<reference evidence="2" key="1">
    <citation type="submission" date="2014-05" db="EMBL/GenBank/DDBJ databases">
        <title>ATOL: Assembling a taxonomically balanced genome-scale reconstruction of the evolutionary history of the Enterobacteriaceae.</title>
        <authorList>
            <person name="Plunkett G. III"/>
            <person name="Neeno-Eckwall E.C."/>
            <person name="Glasner J.D."/>
            <person name="Perna N.T."/>
        </authorList>
    </citation>
    <scope>NUCLEOTIDE SEQUENCE [LARGE SCALE GENOMIC DNA]</scope>
    <source>
        <strain evidence="2">ATCC 49490</strain>
    </source>
</reference>
<accession>A0A084ZNH3</accession>
<gene>
    <name evidence="1" type="ORF">GTGU_04344</name>
</gene>
<dbReference type="PIRSF" id="PIRSF028304">
    <property type="entry name" value="UCP028304"/>
    <property type="match status" value="1"/>
</dbReference>
<organism evidence="1 2">
    <name type="scientific">Trabulsiella guamensis ATCC 49490</name>
    <dbReference type="NCBI Taxonomy" id="1005994"/>
    <lineage>
        <taxon>Bacteria</taxon>
        <taxon>Pseudomonadati</taxon>
        <taxon>Pseudomonadota</taxon>
        <taxon>Gammaproteobacteria</taxon>
        <taxon>Enterobacterales</taxon>
        <taxon>Enterobacteriaceae</taxon>
        <taxon>Trabulsiella</taxon>
    </lineage>
</organism>
<dbReference type="Pfam" id="PF05947">
    <property type="entry name" value="T6SS_TssF"/>
    <property type="match status" value="1"/>
</dbReference>
<proteinExistence type="predicted"/>
<dbReference type="AlphaFoldDB" id="A0A084ZNH3"/>
<dbReference type="Proteomes" id="UP000028630">
    <property type="component" value="Unassembled WGS sequence"/>
</dbReference>
<dbReference type="EMBL" id="JMTB01000118">
    <property type="protein sequence ID" value="KFB99017.1"/>
    <property type="molecule type" value="Genomic_DNA"/>
</dbReference>
<protein>
    <submittedName>
        <fullName evidence="1">ImpG/VasA family protein</fullName>
    </submittedName>
</protein>
<dbReference type="RefSeq" id="WP_038162302.1">
    <property type="nucleotide sequence ID" value="NZ_JMTB01000118.1"/>
</dbReference>
<evidence type="ECO:0000313" key="1">
    <source>
        <dbReference type="EMBL" id="KFB99017.1"/>
    </source>
</evidence>
<name>A0A084ZNH3_9ENTR</name>
<dbReference type="PANTHER" id="PTHR35370">
    <property type="entry name" value="CYTOPLASMIC PROTEIN-RELATED-RELATED"/>
    <property type="match status" value="1"/>
</dbReference>
<dbReference type="OrthoDB" id="9763676at2"/>
<sequence>MLSDKFLALYNEELRYLREDGQRFSHTHPQVARHLGMLSDSVLDPFVERLLEGTAFLSARVQERLNNEQPEFALQMLGRLAPFWYTPLPSIATISMIPDLTSPQWHSQVEFPRGSKVLMHDASLVNRHATFSTGRSLKIQPLVIESARCANTPSAHLPQVVASSMQDGQAHIELQMSTQGVASLGDLDFAPMHLTLTGDIVHSNQLITALLNDTLRIILWTSTDKNKPIVKVLSSDNLRQGGLSEEESLLPAAIGELPGSRLLREYFAAPSRFLSLELHGLNDFLQQAGREQKFEILFVLRHRPLHLNGHVSEEDFRLFATPIINLSKRRCSPVLINGEHTEYPVIVDRLNPRTYEIHHLLKVNGLLNDGSSLPFSPLHGYANFSNDEQVAGYSLRRRREFADKNDHKIAQLPMDSLFIALSPGRTNIDIDRVKSLSVEAMVCDRHLIPSQLQQPGFHLESALPIRRIEMLRHPSRPQGVPDIAQAWKALQLLANNPLRYALPEIADCSSLIRDWLSLFSQPNDATHHRRITSLNHACIEHNFERSLLPGPIAWIRGVHATLDLHSHHHSDKGAFLFARIIHHALAEYCELGQTLRMTVTLDGEPLTKWGPITHA</sequence>
<dbReference type="PANTHER" id="PTHR35370:SF1">
    <property type="entry name" value="TYPE VI SECRETION SYSTEM COMPONENT TSSF1"/>
    <property type="match status" value="1"/>
</dbReference>